<accession>A0A371EWK1</accession>
<reference evidence="2" key="1">
    <citation type="submission" date="2018-05" db="EMBL/GenBank/DDBJ databases">
        <title>Draft genome of Mucuna pruriens seed.</title>
        <authorList>
            <person name="Nnadi N.E."/>
            <person name="Vos R."/>
            <person name="Hasami M.H."/>
            <person name="Devisetty U.K."/>
            <person name="Aguiy J.C."/>
        </authorList>
    </citation>
    <scope>NUCLEOTIDE SEQUENCE [LARGE SCALE GENOMIC DNA]</scope>
    <source>
        <strain evidence="2">JCA_2017</strain>
    </source>
</reference>
<keyword evidence="3" id="KW-1185">Reference proteome</keyword>
<dbReference type="Proteomes" id="UP000257109">
    <property type="component" value="Unassembled WGS sequence"/>
</dbReference>
<evidence type="ECO:0000259" key="1">
    <source>
        <dbReference type="Pfam" id="PF04195"/>
    </source>
</evidence>
<evidence type="ECO:0000313" key="3">
    <source>
        <dbReference type="Proteomes" id="UP000257109"/>
    </source>
</evidence>
<proteinExistence type="predicted"/>
<dbReference type="InterPro" id="IPR007321">
    <property type="entry name" value="Transposase_28"/>
</dbReference>
<dbReference type="Pfam" id="PF04195">
    <property type="entry name" value="Transposase_28"/>
    <property type="match status" value="1"/>
</dbReference>
<dbReference type="AlphaFoldDB" id="A0A371EWK1"/>
<feature type="domain" description="Transposase (putative) gypsy type" evidence="1">
    <location>
        <begin position="3"/>
        <end position="52"/>
    </location>
</feature>
<gene>
    <name evidence="2" type="ORF">CR513_50404</name>
</gene>
<organism evidence="2 3">
    <name type="scientific">Mucuna pruriens</name>
    <name type="common">Velvet bean</name>
    <name type="synonym">Dolichos pruriens</name>
    <dbReference type="NCBI Taxonomy" id="157652"/>
    <lineage>
        <taxon>Eukaryota</taxon>
        <taxon>Viridiplantae</taxon>
        <taxon>Streptophyta</taxon>
        <taxon>Embryophyta</taxon>
        <taxon>Tracheophyta</taxon>
        <taxon>Spermatophyta</taxon>
        <taxon>Magnoliopsida</taxon>
        <taxon>eudicotyledons</taxon>
        <taxon>Gunneridae</taxon>
        <taxon>Pentapetalae</taxon>
        <taxon>rosids</taxon>
        <taxon>fabids</taxon>
        <taxon>Fabales</taxon>
        <taxon>Fabaceae</taxon>
        <taxon>Papilionoideae</taxon>
        <taxon>50 kb inversion clade</taxon>
        <taxon>NPAAA clade</taxon>
        <taxon>indigoferoid/millettioid clade</taxon>
        <taxon>Phaseoleae</taxon>
        <taxon>Mucuna</taxon>
    </lineage>
</organism>
<evidence type="ECO:0000313" key="2">
    <source>
        <dbReference type="EMBL" id="RDX70359.1"/>
    </source>
</evidence>
<dbReference type="EMBL" id="QJKJ01011737">
    <property type="protein sequence ID" value="RDX70359.1"/>
    <property type="molecule type" value="Genomic_DNA"/>
</dbReference>
<feature type="non-terminal residue" evidence="2">
    <location>
        <position position="1"/>
    </location>
</feature>
<protein>
    <recommendedName>
        <fullName evidence="1">Transposase (putative) gypsy type domain-containing protein</fullName>
    </recommendedName>
</protein>
<comment type="caution">
    <text evidence="2">The sequence shown here is derived from an EMBL/GenBank/DDBJ whole genome shotgun (WGS) entry which is preliminary data.</text>
</comment>
<dbReference type="OrthoDB" id="685909at2759"/>
<sequence>MAFERSMLRALNIAPTQLHPNNWGFVRAFELLCEDWGRAPSLGVFFWFFSLRKVVKVGWTSLSSRPRQKLLKPFLESFKTFKDKYFKPAVSVTIVRKDLERWEDEFITELENLPHLSCSELIRGIGSYLTFKHDLKRKLSQTADERTSVSTILLAVVNPLASLKKNSPAVPLVISGSPEDSLQGAAVWLDEGRLPTKQANLGDLLEPHNDQLPSEVDLDFQEIILRRPSSPSIRELTPFDGSLVRQLGVTGTLGALQRLANCSAILAHAVEAEFGPMVERVDFLTNRLNQKSTVGLQEELQRSVDQNRELLLAQADWELTRASLHAEVENVKKSCQHLEAFGLVSQEKISLLESDLAQVRAKCSSKEALIKTRDATIFQQGLAMVHQYEYGFNQAMAQVKALYPDLDISEADPYTKVVDGQIVDVPSPPGFIFLGRPFFRLAALSRLLTGSSVDHYRKSNN</sequence>
<name>A0A371EWK1_MUCPR</name>